<evidence type="ECO:0000256" key="5">
    <source>
        <dbReference type="ARBA" id="ARBA00022676"/>
    </source>
</evidence>
<feature type="transmembrane region" description="Helical" evidence="16">
    <location>
        <begin position="53"/>
        <end position="70"/>
    </location>
</feature>
<dbReference type="PANTHER" id="PTHR30474:SF2">
    <property type="entry name" value="PEPTIDOGLYCAN GLYCOSYLTRANSFERASE FTSW-RELATED"/>
    <property type="match status" value="1"/>
</dbReference>
<evidence type="ECO:0000256" key="7">
    <source>
        <dbReference type="ARBA" id="ARBA00022692"/>
    </source>
</evidence>
<dbReference type="GO" id="GO:0032153">
    <property type="term" value="C:cell division site"/>
    <property type="evidence" value="ECO:0007669"/>
    <property type="project" value="UniProtKB-UniRule"/>
</dbReference>
<dbReference type="Proteomes" id="UP000005380">
    <property type="component" value="Chromosome"/>
</dbReference>
<dbReference type="InParanoid" id="W0DY58"/>
<dbReference type="STRING" id="717772.THIAE_08515"/>
<evidence type="ECO:0000313" key="18">
    <source>
        <dbReference type="Proteomes" id="UP000005380"/>
    </source>
</evidence>
<feature type="transmembrane region" description="Helical" evidence="16">
    <location>
        <begin position="143"/>
        <end position="160"/>
    </location>
</feature>
<keyword evidence="10 16" id="KW-1133">Transmembrane helix</keyword>
<evidence type="ECO:0000256" key="13">
    <source>
        <dbReference type="ARBA" id="ARBA00023316"/>
    </source>
</evidence>
<accession>W0DY58</accession>
<dbReference type="GO" id="GO:0043093">
    <property type="term" value="P:FtsZ-dependent cytokinesis"/>
    <property type="evidence" value="ECO:0007669"/>
    <property type="project" value="UniProtKB-UniRule"/>
</dbReference>
<comment type="similarity">
    <text evidence="14 16">Belongs to the SEDS family. FtsW subfamily.</text>
</comment>
<dbReference type="Pfam" id="PF01098">
    <property type="entry name" value="FTSW_RODA_SPOVE"/>
    <property type="match status" value="1"/>
</dbReference>
<dbReference type="KEGG" id="tao:THIAE_08515"/>
<feature type="transmembrane region" description="Helical" evidence="16">
    <location>
        <begin position="82"/>
        <end position="100"/>
    </location>
</feature>
<evidence type="ECO:0000256" key="14">
    <source>
        <dbReference type="ARBA" id="ARBA00038053"/>
    </source>
</evidence>
<evidence type="ECO:0000256" key="12">
    <source>
        <dbReference type="ARBA" id="ARBA00023306"/>
    </source>
</evidence>
<dbReference type="GO" id="GO:0009252">
    <property type="term" value="P:peptidoglycan biosynthetic process"/>
    <property type="evidence" value="ECO:0007669"/>
    <property type="project" value="UniProtKB-UniRule"/>
</dbReference>
<proteinExistence type="inferred from homology"/>
<gene>
    <name evidence="16" type="primary">ftsW</name>
    <name evidence="17" type="ORF">THIAE_08515</name>
</gene>
<dbReference type="EMBL" id="CP007030">
    <property type="protein sequence ID" value="AHF01791.1"/>
    <property type="molecule type" value="Genomic_DNA"/>
</dbReference>
<dbReference type="RefSeq" id="WP_006460980.1">
    <property type="nucleotide sequence ID" value="NZ_CP007030.1"/>
</dbReference>
<keyword evidence="12 16" id="KW-0131">Cell cycle</keyword>
<reference evidence="17 18" key="1">
    <citation type="submission" date="2013-12" db="EMBL/GenBank/DDBJ databases">
        <authorList>
            <consortium name="DOE Joint Genome Institute"/>
            <person name="Kappler U."/>
            <person name="Huntemann M."/>
            <person name="Han J."/>
            <person name="Chen A."/>
            <person name="Kyrpides N."/>
            <person name="Mavromatis K."/>
            <person name="Markowitz V."/>
            <person name="Palaniappan K."/>
            <person name="Ivanova N."/>
            <person name="Schaumberg A."/>
            <person name="Pati A."/>
            <person name="Liolios K."/>
            <person name="Nordberg H.P."/>
            <person name="Cantor M.N."/>
            <person name="Hua S.X."/>
            <person name="Woyke T."/>
        </authorList>
    </citation>
    <scope>NUCLEOTIDE SEQUENCE [LARGE SCALE GENOMIC DNA]</scope>
    <source>
        <strain evidence="18">AL2</strain>
    </source>
</reference>
<keyword evidence="11 16" id="KW-0472">Membrane</keyword>
<evidence type="ECO:0000256" key="4">
    <source>
        <dbReference type="ARBA" id="ARBA00022618"/>
    </source>
</evidence>
<comment type="catalytic activity">
    <reaction evidence="15 16">
        <text>[GlcNAc-(1-&gt;4)-Mur2Ac(oyl-L-Ala-gamma-D-Glu-L-Lys-D-Ala-D-Ala)](n)-di-trans,octa-cis-undecaprenyl diphosphate + beta-D-GlcNAc-(1-&gt;4)-Mur2Ac(oyl-L-Ala-gamma-D-Glu-L-Lys-D-Ala-D-Ala)-di-trans,octa-cis-undecaprenyl diphosphate = [GlcNAc-(1-&gt;4)-Mur2Ac(oyl-L-Ala-gamma-D-Glu-L-Lys-D-Ala-D-Ala)](n+1)-di-trans,octa-cis-undecaprenyl diphosphate + di-trans,octa-cis-undecaprenyl diphosphate + H(+)</text>
        <dbReference type="Rhea" id="RHEA:23708"/>
        <dbReference type="Rhea" id="RHEA-COMP:9602"/>
        <dbReference type="Rhea" id="RHEA-COMP:9603"/>
        <dbReference type="ChEBI" id="CHEBI:15378"/>
        <dbReference type="ChEBI" id="CHEBI:58405"/>
        <dbReference type="ChEBI" id="CHEBI:60033"/>
        <dbReference type="ChEBI" id="CHEBI:78435"/>
        <dbReference type="EC" id="2.4.99.28"/>
    </reaction>
</comment>
<keyword evidence="5 16" id="KW-0328">Glycosyltransferase</keyword>
<keyword evidence="16" id="KW-0997">Cell inner membrane</keyword>
<dbReference type="InterPro" id="IPR018365">
    <property type="entry name" value="Cell_cycle_FtsW-rel_CS"/>
</dbReference>
<keyword evidence="18" id="KW-1185">Reference proteome</keyword>
<keyword evidence="6 16" id="KW-0808">Transferase</keyword>
<evidence type="ECO:0000256" key="6">
    <source>
        <dbReference type="ARBA" id="ARBA00022679"/>
    </source>
</evidence>
<evidence type="ECO:0000256" key="2">
    <source>
        <dbReference type="ARBA" id="ARBA00004752"/>
    </source>
</evidence>
<evidence type="ECO:0000256" key="8">
    <source>
        <dbReference type="ARBA" id="ARBA00022960"/>
    </source>
</evidence>
<keyword evidence="8 16" id="KW-0133">Cell shape</keyword>
<dbReference type="InterPro" id="IPR001182">
    <property type="entry name" value="FtsW/RodA"/>
</dbReference>
<dbReference type="GO" id="GO:0071555">
    <property type="term" value="P:cell wall organization"/>
    <property type="evidence" value="ECO:0007669"/>
    <property type="project" value="UniProtKB-KW"/>
</dbReference>
<evidence type="ECO:0000256" key="16">
    <source>
        <dbReference type="HAMAP-Rule" id="MF_00913"/>
    </source>
</evidence>
<comment type="function">
    <text evidence="16">Peptidoglycan polymerase that is essential for cell division.</text>
</comment>
<feature type="transmembrane region" description="Helical" evidence="16">
    <location>
        <begin position="166"/>
        <end position="183"/>
    </location>
</feature>
<dbReference type="EC" id="2.4.99.28" evidence="16"/>
<keyword evidence="9 16" id="KW-0573">Peptidoglycan synthesis</keyword>
<name>W0DY58_9GAMM</name>
<evidence type="ECO:0000256" key="9">
    <source>
        <dbReference type="ARBA" id="ARBA00022984"/>
    </source>
</evidence>
<comment type="pathway">
    <text evidence="2 16">Cell wall biogenesis; peptidoglycan biosynthesis.</text>
</comment>
<dbReference type="PROSITE" id="PS00428">
    <property type="entry name" value="FTSW_RODA_SPOVE"/>
    <property type="match status" value="1"/>
</dbReference>
<evidence type="ECO:0000256" key="15">
    <source>
        <dbReference type="ARBA" id="ARBA00049902"/>
    </source>
</evidence>
<protein>
    <recommendedName>
        <fullName evidence="16">Probable peptidoglycan glycosyltransferase FtsW</fullName>
        <shortName evidence="16">PGT</shortName>
        <ecNumber evidence="16">2.4.99.28</ecNumber>
    </recommendedName>
    <alternativeName>
        <fullName evidence="16">Cell division protein FtsW</fullName>
    </alternativeName>
    <alternativeName>
        <fullName evidence="16">Cell wall polymerase</fullName>
    </alternativeName>
    <alternativeName>
        <fullName evidence="16">Peptidoglycan polymerase</fullName>
        <shortName evidence="16">PG polymerase</shortName>
    </alternativeName>
</protein>
<dbReference type="GO" id="GO:0008955">
    <property type="term" value="F:peptidoglycan glycosyltransferase activity"/>
    <property type="evidence" value="ECO:0007669"/>
    <property type="project" value="UniProtKB-UniRule"/>
</dbReference>
<feature type="transmembrane region" description="Helical" evidence="16">
    <location>
        <begin position="310"/>
        <end position="332"/>
    </location>
</feature>
<dbReference type="PANTHER" id="PTHR30474">
    <property type="entry name" value="CELL CYCLE PROTEIN"/>
    <property type="match status" value="1"/>
</dbReference>
<dbReference type="InterPro" id="IPR013437">
    <property type="entry name" value="FtsW"/>
</dbReference>
<dbReference type="GO" id="GO:0015648">
    <property type="term" value="F:lipid-linked peptidoglycan transporter activity"/>
    <property type="evidence" value="ECO:0007669"/>
    <property type="project" value="TreeGrafter"/>
</dbReference>
<dbReference type="HOGENOM" id="CLU_029243_0_1_6"/>
<dbReference type="HAMAP" id="MF_00913">
    <property type="entry name" value="PGT_FtsW_proteobact"/>
    <property type="match status" value="1"/>
</dbReference>
<evidence type="ECO:0000256" key="1">
    <source>
        <dbReference type="ARBA" id="ARBA00004651"/>
    </source>
</evidence>
<evidence type="ECO:0000256" key="11">
    <source>
        <dbReference type="ARBA" id="ARBA00023136"/>
    </source>
</evidence>
<evidence type="ECO:0000256" key="10">
    <source>
        <dbReference type="ARBA" id="ARBA00022989"/>
    </source>
</evidence>
<keyword evidence="4 16" id="KW-0132">Cell division</keyword>
<evidence type="ECO:0000313" key="17">
    <source>
        <dbReference type="EMBL" id="AHF01791.1"/>
    </source>
</evidence>
<keyword evidence="13 16" id="KW-0961">Cell wall biogenesis/degradation</keyword>
<dbReference type="AlphaFoldDB" id="W0DY58"/>
<dbReference type="eggNOG" id="COG0772">
    <property type="taxonomic scope" value="Bacteria"/>
</dbReference>
<keyword evidence="3 16" id="KW-1003">Cell membrane</keyword>
<dbReference type="GO" id="GO:0008360">
    <property type="term" value="P:regulation of cell shape"/>
    <property type="evidence" value="ECO:0007669"/>
    <property type="project" value="UniProtKB-KW"/>
</dbReference>
<organism evidence="17 18">
    <name type="scientific">Thiomicrospira aerophila AL3</name>
    <dbReference type="NCBI Taxonomy" id="717772"/>
    <lineage>
        <taxon>Bacteria</taxon>
        <taxon>Pseudomonadati</taxon>
        <taxon>Pseudomonadota</taxon>
        <taxon>Gammaproteobacteria</taxon>
        <taxon>Thiotrichales</taxon>
        <taxon>Piscirickettsiaceae</taxon>
        <taxon>Thiomicrospira</taxon>
    </lineage>
</organism>
<feature type="transmembrane region" description="Helical" evidence="16">
    <location>
        <begin position="12"/>
        <end position="33"/>
    </location>
</feature>
<evidence type="ECO:0000256" key="3">
    <source>
        <dbReference type="ARBA" id="ARBA00022475"/>
    </source>
</evidence>
<feature type="transmembrane region" description="Helical" evidence="16">
    <location>
        <begin position="106"/>
        <end position="131"/>
    </location>
</feature>
<dbReference type="UniPathway" id="UPA00219"/>
<dbReference type="GO" id="GO:0005886">
    <property type="term" value="C:plasma membrane"/>
    <property type="evidence" value="ECO:0007669"/>
    <property type="project" value="UniProtKB-SubCell"/>
</dbReference>
<dbReference type="NCBIfam" id="TIGR02614">
    <property type="entry name" value="ftsW"/>
    <property type="match status" value="1"/>
</dbReference>
<comment type="subcellular location">
    <subcellularLocation>
        <location evidence="16">Cell inner membrane</location>
        <topology evidence="16">Multi-pass membrane protein</topology>
    </subcellularLocation>
    <subcellularLocation>
        <location evidence="1">Cell membrane</location>
        <topology evidence="1">Multi-pass membrane protein</topology>
    </subcellularLocation>
    <text evidence="16">Localizes to the division septum.</text>
</comment>
<keyword evidence="7 16" id="KW-0812">Transmembrane</keyword>
<sequence>MVNAWRFDIRALDGGLILMVMALVILGLVMVLSSSVAVSEVRFGHQWHYFQRQVFALGLGGLLAALVIMVPSESWLRHRGKWFLLGLVLLALVLIFGREIGGAKRWLPLVVMNFQPAEWMKIATILFLAGYLQRHQDAVKQDASAVMRLFLPFGIMAGLLLLQPDYGTTVLIAGVLVGMLFIAGAPFRYFVITVLPIGALLAALVINSPYRMARVMNFMDPWQDPYGVGYQLSQALMAIGSGGLTGSGLGASVQKLLYLPDAHTDFMFAVFAEETGWLGVVLLLSLYGLLLWRMFAIAQAAWMPEAPFKALVVYGIAIMFAGQILINVGVNLGVFPTKGLTLPFVSYGGSSLMMALLAIGLVLRIEYETRLSRSMAIAAPVQQEANPQGVL</sequence>
<feature type="transmembrane region" description="Helical" evidence="16">
    <location>
        <begin position="276"/>
        <end position="298"/>
    </location>
</feature>
<feature type="transmembrane region" description="Helical" evidence="16">
    <location>
        <begin position="190"/>
        <end position="210"/>
    </location>
</feature>
<dbReference type="FunCoup" id="W0DY58">
    <property type="interactions" value="172"/>
</dbReference>
<feature type="transmembrane region" description="Helical" evidence="16">
    <location>
        <begin position="344"/>
        <end position="365"/>
    </location>
</feature>